<reference evidence="1" key="1">
    <citation type="submission" date="2021-06" db="EMBL/GenBank/DDBJ databases">
        <title>Parelaphostrongylus tenuis whole genome reference sequence.</title>
        <authorList>
            <person name="Garwood T.J."/>
            <person name="Larsen P.A."/>
            <person name="Fountain-Jones N.M."/>
            <person name="Garbe J.R."/>
            <person name="Macchietto M.G."/>
            <person name="Kania S.A."/>
            <person name="Gerhold R.W."/>
            <person name="Richards J.E."/>
            <person name="Wolf T.M."/>
        </authorList>
    </citation>
    <scope>NUCLEOTIDE SEQUENCE</scope>
    <source>
        <strain evidence="1">MNPRO001-30</strain>
        <tissue evidence="1">Meninges</tissue>
    </source>
</reference>
<evidence type="ECO:0000313" key="2">
    <source>
        <dbReference type="Proteomes" id="UP001196413"/>
    </source>
</evidence>
<organism evidence="1 2">
    <name type="scientific">Parelaphostrongylus tenuis</name>
    <name type="common">Meningeal worm</name>
    <dbReference type="NCBI Taxonomy" id="148309"/>
    <lineage>
        <taxon>Eukaryota</taxon>
        <taxon>Metazoa</taxon>
        <taxon>Ecdysozoa</taxon>
        <taxon>Nematoda</taxon>
        <taxon>Chromadorea</taxon>
        <taxon>Rhabditida</taxon>
        <taxon>Rhabditina</taxon>
        <taxon>Rhabditomorpha</taxon>
        <taxon>Strongyloidea</taxon>
        <taxon>Metastrongylidae</taxon>
        <taxon>Parelaphostrongylus</taxon>
    </lineage>
</organism>
<keyword evidence="2" id="KW-1185">Reference proteome</keyword>
<dbReference type="EMBL" id="JAHQIW010000276">
    <property type="protein sequence ID" value="KAJ1347150.1"/>
    <property type="molecule type" value="Genomic_DNA"/>
</dbReference>
<evidence type="ECO:0000313" key="1">
    <source>
        <dbReference type="EMBL" id="KAJ1347150.1"/>
    </source>
</evidence>
<protein>
    <submittedName>
        <fullName evidence="1">Uncharacterized protein</fullName>
    </submittedName>
</protein>
<accession>A0AAD5LX99</accession>
<comment type="caution">
    <text evidence="1">The sequence shown here is derived from an EMBL/GenBank/DDBJ whole genome shotgun (WGS) entry which is preliminary data.</text>
</comment>
<dbReference type="AlphaFoldDB" id="A0AAD5LX99"/>
<dbReference type="Proteomes" id="UP001196413">
    <property type="component" value="Unassembled WGS sequence"/>
</dbReference>
<sequence length="92" mass="10654">MQILCVNLGESTTAQLTLSTWDRMLNEYLTSELMSERKADLRSQMKLAVNQDPPNEDDLVDLVRIHMAFVELRNYRLANRVVSSIELFYFAA</sequence>
<name>A0AAD5LX99_PARTN</name>
<proteinExistence type="predicted"/>
<gene>
    <name evidence="1" type="ORF">KIN20_002125</name>
</gene>